<evidence type="ECO:0000256" key="17">
    <source>
        <dbReference type="ARBA" id="ARBA00055408"/>
    </source>
</evidence>
<comment type="function">
    <text evidence="17">Essential subunit of both the farnesyltransferase and the geranylgeranyltransferase complex. Contributes to the transfer of a farnesyl or geranylgeranyl moiety from farnesyl or geranylgeranyl diphosphate to a cysteine at the fourth position from the C-terminus of several proteins having the C-terminal sequence Cys-aliphatic-aliphatic-X. May positively regulate neuromuscular junction development downstream of MUSK via its function in RAC1 prenylation and activation.</text>
</comment>
<dbReference type="FunFam" id="1.25.40.120:FF:000002">
    <property type="entry name" value="Protein farnesyltransferase/geranylgeranyltransferase type-1 subunit alpha"/>
    <property type="match status" value="1"/>
</dbReference>
<dbReference type="GO" id="GO:0004660">
    <property type="term" value="F:protein farnesyltransferase activity"/>
    <property type="evidence" value="ECO:0007669"/>
    <property type="project" value="UniProtKB-EC"/>
</dbReference>
<dbReference type="GO" id="GO:0005953">
    <property type="term" value="C:CAAX-protein geranylgeranyltransferase complex"/>
    <property type="evidence" value="ECO:0007669"/>
    <property type="project" value="TreeGrafter"/>
</dbReference>
<comment type="catalytic activity">
    <reaction evidence="16">
        <text>geranylgeranyl diphosphate + L-cysteinyl-[protein] = S-geranylgeranyl-L-cysteinyl-[protein] + diphosphate</text>
        <dbReference type="Rhea" id="RHEA:21240"/>
        <dbReference type="Rhea" id="RHEA-COMP:10131"/>
        <dbReference type="Rhea" id="RHEA-COMP:11537"/>
        <dbReference type="ChEBI" id="CHEBI:29950"/>
        <dbReference type="ChEBI" id="CHEBI:33019"/>
        <dbReference type="ChEBI" id="CHEBI:57533"/>
        <dbReference type="ChEBI" id="CHEBI:86021"/>
        <dbReference type="EC" id="2.5.1.59"/>
    </reaction>
</comment>
<evidence type="ECO:0000313" key="21">
    <source>
        <dbReference type="Ensembl" id="ENSSRHP00000076894.1"/>
    </source>
</evidence>
<gene>
    <name evidence="21" type="primary">LOC107710485</name>
</gene>
<evidence type="ECO:0000256" key="8">
    <source>
        <dbReference type="ARBA" id="ARBA00022842"/>
    </source>
</evidence>
<keyword evidence="9" id="KW-0007">Acetylation</keyword>
<evidence type="ECO:0000256" key="2">
    <source>
        <dbReference type="ARBA" id="ARBA00006734"/>
    </source>
</evidence>
<evidence type="ECO:0000256" key="19">
    <source>
        <dbReference type="SAM" id="MobiDB-lite"/>
    </source>
</evidence>
<evidence type="ECO:0000256" key="12">
    <source>
        <dbReference type="ARBA" id="ARBA00042436"/>
    </source>
</evidence>
<evidence type="ECO:0000256" key="7">
    <source>
        <dbReference type="ARBA" id="ARBA00022737"/>
    </source>
</evidence>
<feature type="domain" description="GST C-terminal" evidence="20">
    <location>
        <begin position="1"/>
        <end position="63"/>
    </location>
</feature>
<dbReference type="Ensembl" id="ENSSRHT00000078984.1">
    <property type="protein sequence ID" value="ENSSRHP00000076894.1"/>
    <property type="gene ID" value="ENSSRHG00000038007.1"/>
</dbReference>
<keyword evidence="5" id="KW-0637">Prenyltransferase</keyword>
<evidence type="ECO:0000313" key="22">
    <source>
        <dbReference type="Proteomes" id="UP000472270"/>
    </source>
</evidence>
<dbReference type="SUPFAM" id="SSF47616">
    <property type="entry name" value="GST C-terminal domain-like"/>
    <property type="match status" value="1"/>
</dbReference>
<keyword evidence="22" id="KW-1185">Reference proteome</keyword>
<dbReference type="InterPro" id="IPR036282">
    <property type="entry name" value="Glutathione-S-Trfase_C_sf"/>
</dbReference>
<dbReference type="AlphaFoldDB" id="A0A673LHY5"/>
<sequence length="447" mass="51607">MFQISSQISFADYNLFDLLLNHKVLCSASLDSFPALKSYVDKIAARPKIKALLECENFKKLPINGNGAVSIMSSVEEISNSVAEDLEEDGVEEENTVEEAEMEYEEPVKGGYIFYRDRKEWADLEPVPQDDGPNPVVKIAYSEKFTDVFDMFRALLQNDEKSERAFALTTEAIDLNAANYTVWHYRRVLLQALDKDLREEMKYITAIIEDQPKNYQVWHHRRMVVEWLNDPSEELQFVAEILSQDAKNYHAWQHRQWVMQEYKLWDGELEYVEELLEEDVRNNSAWNQRHFVINHTSGYSDSSILDREVQYTLKQIKKAPHNESAWNYLNGILQDGGLSSFPGLLEQVTELQDTCSSPYLTAFLVDLYEDALETNSSSYDQQEMFNKALELCKFLAEEKDTIRREYWNYVSRSLQNTYGSGDPVSASSDPPPPPSSSQLPDMEPSDP</sequence>
<evidence type="ECO:0000256" key="9">
    <source>
        <dbReference type="ARBA" id="ARBA00022990"/>
    </source>
</evidence>
<dbReference type="Gene3D" id="3.40.30.10">
    <property type="entry name" value="Glutaredoxin"/>
    <property type="match status" value="1"/>
</dbReference>
<comment type="cofactor">
    <cofactor evidence="1">
        <name>Mg(2+)</name>
        <dbReference type="ChEBI" id="CHEBI:18420"/>
    </cofactor>
</comment>
<dbReference type="Gene3D" id="1.20.1050.10">
    <property type="match status" value="1"/>
</dbReference>
<name>A0A673LHY5_9TELE</name>
<evidence type="ECO:0000256" key="3">
    <source>
        <dbReference type="ARBA" id="ARBA00012700"/>
    </source>
</evidence>
<proteinExistence type="inferred from homology"/>
<comment type="catalytic activity">
    <reaction evidence="15">
        <text>L-cysteinyl-[protein] + (2E,6E)-farnesyl diphosphate = S-(2E,6E)-farnesyl-L-cysteinyl-[protein] + diphosphate</text>
        <dbReference type="Rhea" id="RHEA:13345"/>
        <dbReference type="Rhea" id="RHEA-COMP:10131"/>
        <dbReference type="Rhea" id="RHEA-COMP:11535"/>
        <dbReference type="ChEBI" id="CHEBI:29950"/>
        <dbReference type="ChEBI" id="CHEBI:33019"/>
        <dbReference type="ChEBI" id="CHEBI:86019"/>
        <dbReference type="ChEBI" id="CHEBI:175763"/>
        <dbReference type="EC" id="2.5.1.58"/>
    </reaction>
</comment>
<dbReference type="PROSITE" id="PS50405">
    <property type="entry name" value="GST_CTER"/>
    <property type="match status" value="1"/>
</dbReference>
<accession>A0A673LHY5</accession>
<organism evidence="21 22">
    <name type="scientific">Sinocyclocheilus rhinocerous</name>
    <dbReference type="NCBI Taxonomy" id="307959"/>
    <lineage>
        <taxon>Eukaryota</taxon>
        <taxon>Metazoa</taxon>
        <taxon>Chordata</taxon>
        <taxon>Craniata</taxon>
        <taxon>Vertebrata</taxon>
        <taxon>Euteleostomi</taxon>
        <taxon>Actinopterygii</taxon>
        <taxon>Neopterygii</taxon>
        <taxon>Teleostei</taxon>
        <taxon>Ostariophysi</taxon>
        <taxon>Cypriniformes</taxon>
        <taxon>Cyprinidae</taxon>
        <taxon>Cyprininae</taxon>
        <taxon>Sinocyclocheilus</taxon>
    </lineage>
</organism>
<reference evidence="21" key="1">
    <citation type="submission" date="2025-08" db="UniProtKB">
        <authorList>
            <consortium name="Ensembl"/>
        </authorList>
    </citation>
    <scope>IDENTIFICATION</scope>
</reference>
<dbReference type="PANTHER" id="PTHR11129:SF1">
    <property type="entry name" value="PROTEIN FARNESYLTRANSFERASE_GERANYLGERANYLTRANSFERASE TYPE-1 SUBUNIT ALPHA"/>
    <property type="match status" value="1"/>
</dbReference>
<dbReference type="EC" id="2.5.1.58" evidence="4"/>
<evidence type="ECO:0000256" key="18">
    <source>
        <dbReference type="ARBA" id="ARBA00063604"/>
    </source>
</evidence>
<evidence type="ECO:0000256" key="16">
    <source>
        <dbReference type="ARBA" id="ARBA00050428"/>
    </source>
</evidence>
<evidence type="ECO:0000256" key="10">
    <source>
        <dbReference type="ARBA" id="ARBA00040965"/>
    </source>
</evidence>
<evidence type="ECO:0000259" key="20">
    <source>
        <dbReference type="PROSITE" id="PS50405"/>
    </source>
</evidence>
<dbReference type="Pfam" id="PF14497">
    <property type="entry name" value="GST_C_3"/>
    <property type="match status" value="1"/>
</dbReference>
<evidence type="ECO:0000256" key="4">
    <source>
        <dbReference type="ARBA" id="ARBA00012702"/>
    </source>
</evidence>
<protein>
    <recommendedName>
        <fullName evidence="10">Protein farnesyltransferase/geranylgeranyltransferase type-1 subunit alpha</fullName>
        <ecNumber evidence="4">2.5.1.58</ecNumber>
        <ecNumber evidence="3">2.5.1.59</ecNumber>
    </recommendedName>
    <alternativeName>
        <fullName evidence="13">CAAX farnesyltransferase subunit alpha</fullName>
    </alternativeName>
    <alternativeName>
        <fullName evidence="12">FTase-alpha</fullName>
    </alternativeName>
    <alternativeName>
        <fullName evidence="11">Ras proteins prenyltransferase subunit alpha</fullName>
    </alternativeName>
    <alternativeName>
        <fullName evidence="14">Type I protein geranyl-geranyltransferase subunit alpha</fullName>
    </alternativeName>
</protein>
<dbReference type="SUPFAM" id="SSF48439">
    <property type="entry name" value="Protein prenylyltransferase"/>
    <property type="match status" value="1"/>
</dbReference>
<evidence type="ECO:0000256" key="6">
    <source>
        <dbReference type="ARBA" id="ARBA00022679"/>
    </source>
</evidence>
<keyword evidence="8" id="KW-0460">Magnesium</keyword>
<evidence type="ECO:0000256" key="15">
    <source>
        <dbReference type="ARBA" id="ARBA00050225"/>
    </source>
</evidence>
<dbReference type="InterPro" id="IPR004046">
    <property type="entry name" value="GST_C"/>
</dbReference>
<dbReference type="PROSITE" id="PS51147">
    <property type="entry name" value="PFTA"/>
    <property type="match status" value="5"/>
</dbReference>
<dbReference type="EC" id="2.5.1.59" evidence="3"/>
<evidence type="ECO:0000256" key="11">
    <source>
        <dbReference type="ARBA" id="ARBA00041392"/>
    </source>
</evidence>
<keyword evidence="6" id="KW-0808">Transferase</keyword>
<comment type="similarity">
    <text evidence="2">Belongs to the protein prenyltransferase subunit alpha family.</text>
</comment>
<dbReference type="GO" id="GO:0005965">
    <property type="term" value="C:protein farnesyltransferase complex"/>
    <property type="evidence" value="ECO:0007669"/>
    <property type="project" value="TreeGrafter"/>
</dbReference>
<dbReference type="Proteomes" id="UP000472270">
    <property type="component" value="Unassembled WGS sequence"/>
</dbReference>
<dbReference type="Pfam" id="PF01239">
    <property type="entry name" value="PPTA"/>
    <property type="match status" value="5"/>
</dbReference>
<dbReference type="InterPro" id="IPR002088">
    <property type="entry name" value="Prenyl_trans_a"/>
</dbReference>
<feature type="region of interest" description="Disordered" evidence="19">
    <location>
        <begin position="418"/>
        <end position="447"/>
    </location>
</feature>
<keyword evidence="7" id="KW-0677">Repeat</keyword>
<dbReference type="InterPro" id="IPR010987">
    <property type="entry name" value="Glutathione-S-Trfase_C-like"/>
</dbReference>
<dbReference type="GO" id="GO:0004662">
    <property type="term" value="F:CAAX-protein geranylgeranyltransferase activity"/>
    <property type="evidence" value="ECO:0007669"/>
    <property type="project" value="UniProtKB-EC"/>
</dbReference>
<evidence type="ECO:0000256" key="13">
    <source>
        <dbReference type="ARBA" id="ARBA00043086"/>
    </source>
</evidence>
<evidence type="ECO:0000256" key="1">
    <source>
        <dbReference type="ARBA" id="ARBA00001946"/>
    </source>
</evidence>
<evidence type="ECO:0000256" key="5">
    <source>
        <dbReference type="ARBA" id="ARBA00022602"/>
    </source>
</evidence>
<dbReference type="Gene3D" id="1.25.40.120">
    <property type="entry name" value="Protein prenylyltransferase"/>
    <property type="match status" value="1"/>
</dbReference>
<evidence type="ECO:0000256" key="14">
    <source>
        <dbReference type="ARBA" id="ARBA00043219"/>
    </source>
</evidence>
<dbReference type="PANTHER" id="PTHR11129">
    <property type="entry name" value="PROTEIN FARNESYLTRANSFERASE ALPHA SUBUNIT/RAB GERANYLGERANYL TRANSFERASE ALPHA SUBUNIT"/>
    <property type="match status" value="1"/>
</dbReference>
<comment type="subunit">
    <text evidence="18">Heterodimer of FNTA and FNTB (farnesyltransferase). Heterodimer of FNTA and PGGT1B (geranylgeranyltransferase).</text>
</comment>
<reference evidence="21" key="2">
    <citation type="submission" date="2025-09" db="UniProtKB">
        <authorList>
            <consortium name="Ensembl"/>
        </authorList>
    </citation>
    <scope>IDENTIFICATION</scope>
</reference>